<feature type="modified residue" description="4-aspartylphosphate" evidence="2">
    <location>
        <position position="54"/>
    </location>
</feature>
<dbReference type="PROSITE" id="PS50110">
    <property type="entry name" value="RESPONSE_REGULATORY"/>
    <property type="match status" value="1"/>
</dbReference>
<dbReference type="PANTHER" id="PTHR44591:SF23">
    <property type="entry name" value="CHEY SUBFAMILY"/>
    <property type="match status" value="1"/>
</dbReference>
<dbReference type="EMBL" id="JAMPKM010000009">
    <property type="protein sequence ID" value="MEP0818493.1"/>
    <property type="molecule type" value="Genomic_DNA"/>
</dbReference>
<accession>A0ABV0J9N4</accession>
<reference evidence="4 5" key="1">
    <citation type="submission" date="2022-04" db="EMBL/GenBank/DDBJ databases">
        <title>Positive selection, recombination, and allopatry shape intraspecific diversity of widespread and dominant cyanobacteria.</title>
        <authorList>
            <person name="Wei J."/>
            <person name="Shu W."/>
            <person name="Hu C."/>
        </authorList>
    </citation>
    <scope>NUCLEOTIDE SEQUENCE [LARGE SCALE GENOMIC DNA]</scope>
    <source>
        <strain evidence="4 5">GB2-A4</strain>
    </source>
</reference>
<organism evidence="4 5">
    <name type="scientific">Trichocoleus desertorum GB2-A4</name>
    <dbReference type="NCBI Taxonomy" id="2933944"/>
    <lineage>
        <taxon>Bacteria</taxon>
        <taxon>Bacillati</taxon>
        <taxon>Cyanobacteriota</taxon>
        <taxon>Cyanophyceae</taxon>
        <taxon>Leptolyngbyales</taxon>
        <taxon>Trichocoleusaceae</taxon>
        <taxon>Trichocoleus</taxon>
    </lineage>
</organism>
<dbReference type="SUPFAM" id="SSF52172">
    <property type="entry name" value="CheY-like"/>
    <property type="match status" value="1"/>
</dbReference>
<dbReference type="Proteomes" id="UP001464891">
    <property type="component" value="Unassembled WGS sequence"/>
</dbReference>
<dbReference type="RefSeq" id="WP_190436643.1">
    <property type="nucleotide sequence ID" value="NZ_JAMPKM010000009.1"/>
</dbReference>
<keyword evidence="1 2" id="KW-0597">Phosphoprotein</keyword>
<sequence length="184" mass="20549">MANQKILVIDDGKTIRMQVRDMLPQGSFEFLEAKDGVEGLDLIRKIRPNIVLLDFFMPRMNGWEVLEQMQAQPELQSIPLVLMSGRKEEVVEKVPDLFDRFEFIEKPFGQKALIGALRAAIAKSRTPKPAAIATPKPATTSTATTTSNSAIPALNAKLDQMQTDIDSLKKQLVQITGFIKQKLK</sequence>
<protein>
    <submittedName>
        <fullName evidence="4">Response regulator</fullName>
    </submittedName>
</protein>
<evidence type="ECO:0000256" key="1">
    <source>
        <dbReference type="ARBA" id="ARBA00022553"/>
    </source>
</evidence>
<evidence type="ECO:0000256" key="2">
    <source>
        <dbReference type="PROSITE-ProRule" id="PRU00169"/>
    </source>
</evidence>
<gene>
    <name evidence="4" type="ORF">NC998_15445</name>
</gene>
<dbReference type="SMART" id="SM00448">
    <property type="entry name" value="REC"/>
    <property type="match status" value="1"/>
</dbReference>
<dbReference type="CDD" id="cd00156">
    <property type="entry name" value="REC"/>
    <property type="match status" value="1"/>
</dbReference>
<dbReference type="InterPro" id="IPR050595">
    <property type="entry name" value="Bact_response_regulator"/>
</dbReference>
<feature type="domain" description="Response regulatory" evidence="3">
    <location>
        <begin position="5"/>
        <end position="121"/>
    </location>
</feature>
<comment type="caution">
    <text evidence="4">The sequence shown here is derived from an EMBL/GenBank/DDBJ whole genome shotgun (WGS) entry which is preliminary data.</text>
</comment>
<evidence type="ECO:0000259" key="3">
    <source>
        <dbReference type="PROSITE" id="PS50110"/>
    </source>
</evidence>
<keyword evidence="5" id="KW-1185">Reference proteome</keyword>
<dbReference type="PANTHER" id="PTHR44591">
    <property type="entry name" value="STRESS RESPONSE REGULATOR PROTEIN 1"/>
    <property type="match status" value="1"/>
</dbReference>
<evidence type="ECO:0000313" key="5">
    <source>
        <dbReference type="Proteomes" id="UP001464891"/>
    </source>
</evidence>
<dbReference type="Gene3D" id="3.40.50.2300">
    <property type="match status" value="1"/>
</dbReference>
<evidence type="ECO:0000313" key="4">
    <source>
        <dbReference type="EMBL" id="MEP0818493.1"/>
    </source>
</evidence>
<dbReference type="Pfam" id="PF00072">
    <property type="entry name" value="Response_reg"/>
    <property type="match status" value="1"/>
</dbReference>
<name>A0ABV0J9N4_9CYAN</name>
<dbReference type="InterPro" id="IPR011006">
    <property type="entry name" value="CheY-like_superfamily"/>
</dbReference>
<proteinExistence type="predicted"/>
<dbReference type="InterPro" id="IPR001789">
    <property type="entry name" value="Sig_transdc_resp-reg_receiver"/>
</dbReference>